<dbReference type="InterPro" id="IPR029068">
    <property type="entry name" value="Glyas_Bleomycin-R_OHBP_Dase"/>
</dbReference>
<comment type="caution">
    <text evidence="2">The sequence shown here is derived from an EMBL/GenBank/DDBJ whole genome shotgun (WGS) entry which is preliminary data.</text>
</comment>
<feature type="domain" description="Glyoxalase-like" evidence="1">
    <location>
        <begin position="7"/>
        <end position="114"/>
    </location>
</feature>
<dbReference type="PANTHER" id="PTHR35908">
    <property type="entry name" value="HYPOTHETICAL FUSION PROTEIN"/>
    <property type="match status" value="1"/>
</dbReference>
<dbReference type="CDD" id="cd06587">
    <property type="entry name" value="VOC"/>
    <property type="match status" value="2"/>
</dbReference>
<dbReference type="PANTHER" id="PTHR35908:SF1">
    <property type="entry name" value="CONSERVED PROTEIN"/>
    <property type="match status" value="1"/>
</dbReference>
<dbReference type="Pfam" id="PF18029">
    <property type="entry name" value="Glyoxalase_6"/>
    <property type="match status" value="2"/>
</dbReference>
<feature type="domain" description="Glyoxalase-like" evidence="1">
    <location>
        <begin position="127"/>
        <end position="234"/>
    </location>
</feature>
<evidence type="ECO:0000259" key="1">
    <source>
        <dbReference type="Pfam" id="PF18029"/>
    </source>
</evidence>
<evidence type="ECO:0000313" key="2">
    <source>
        <dbReference type="EMBL" id="GIF76089.1"/>
    </source>
</evidence>
<dbReference type="SUPFAM" id="SSF54593">
    <property type="entry name" value="Glyoxalase/Bleomycin resistance protein/Dihydroxybiphenyl dioxygenase"/>
    <property type="match status" value="2"/>
</dbReference>
<dbReference type="Gene3D" id="3.10.180.10">
    <property type="entry name" value="2,3-Dihydroxybiphenyl 1,2-Dioxygenase, domain 1"/>
    <property type="match status" value="2"/>
</dbReference>
<organism evidence="2 3">
    <name type="scientific">Asanoa siamensis</name>
    <dbReference type="NCBI Taxonomy" id="926357"/>
    <lineage>
        <taxon>Bacteria</taxon>
        <taxon>Bacillati</taxon>
        <taxon>Actinomycetota</taxon>
        <taxon>Actinomycetes</taxon>
        <taxon>Micromonosporales</taxon>
        <taxon>Micromonosporaceae</taxon>
        <taxon>Asanoa</taxon>
    </lineage>
</organism>
<keyword evidence="3" id="KW-1185">Reference proteome</keyword>
<dbReference type="EMBL" id="BONE01000053">
    <property type="protein sequence ID" value="GIF76089.1"/>
    <property type="molecule type" value="Genomic_DNA"/>
</dbReference>
<name>A0ABQ4CXS4_9ACTN</name>
<dbReference type="Proteomes" id="UP000604117">
    <property type="component" value="Unassembled WGS sequence"/>
</dbReference>
<reference evidence="2 3" key="1">
    <citation type="submission" date="2021-01" db="EMBL/GenBank/DDBJ databases">
        <title>Whole genome shotgun sequence of Asanoa siamensis NBRC 107932.</title>
        <authorList>
            <person name="Komaki H."/>
            <person name="Tamura T."/>
        </authorList>
    </citation>
    <scope>NUCLEOTIDE SEQUENCE [LARGE SCALE GENOMIC DNA]</scope>
    <source>
        <strain evidence="2 3">NBRC 107932</strain>
    </source>
</reference>
<proteinExistence type="predicted"/>
<sequence>MIGKLESVVVDAADIAGLSAFYQGLAGWKETWSSPEWLTLVTPDGWRIDLQAAPDHRPPSWPGQERPQQAHLDLRVPDLEAGLARAVALGGTLLRRNESWLTIADPAGHPFDLCLKADDPETTLAGVMLDCPDASLLSAFYVELLGKPVTYTGDGIAMIGEDGDHPVLFQQVADYAAPRWPDPAYPQQFHFDVQVEDLDAGERAAVAAGATRLPAGSDTFRVFTDPAGKPFCLTSPE</sequence>
<evidence type="ECO:0000313" key="3">
    <source>
        <dbReference type="Proteomes" id="UP000604117"/>
    </source>
</evidence>
<dbReference type="RefSeq" id="WP_203716916.1">
    <property type="nucleotide sequence ID" value="NZ_BONE01000053.1"/>
</dbReference>
<gene>
    <name evidence="2" type="ORF">Asi02nite_56070</name>
</gene>
<accession>A0ABQ4CXS4</accession>
<protein>
    <recommendedName>
        <fullName evidence="1">Glyoxalase-like domain-containing protein</fullName>
    </recommendedName>
</protein>
<dbReference type="InterPro" id="IPR041581">
    <property type="entry name" value="Glyoxalase_6"/>
</dbReference>